<keyword evidence="4" id="KW-0547">Nucleotide-binding</keyword>
<name>A0A504YSR2_FASGI</name>
<dbReference type="GO" id="GO:0005524">
    <property type="term" value="F:ATP binding"/>
    <property type="evidence" value="ECO:0007669"/>
    <property type="project" value="UniProtKB-KW"/>
</dbReference>
<evidence type="ECO:0000256" key="5">
    <source>
        <dbReference type="ARBA" id="ARBA00022777"/>
    </source>
</evidence>
<keyword evidence="5" id="KW-0418">Kinase</keyword>
<dbReference type="GO" id="GO:0006364">
    <property type="term" value="P:rRNA processing"/>
    <property type="evidence" value="ECO:0007669"/>
    <property type="project" value="UniProtKB-KW"/>
</dbReference>
<keyword evidence="3" id="KW-0808">Transferase</keyword>
<dbReference type="OrthoDB" id="10251185at2759"/>
<keyword evidence="2" id="KW-0698">rRNA processing</keyword>
<reference evidence="7 8" key="1">
    <citation type="submission" date="2019-04" db="EMBL/GenBank/DDBJ databases">
        <title>Annotation for the trematode Fasciola gigantica.</title>
        <authorList>
            <person name="Choi Y.-J."/>
        </authorList>
    </citation>
    <scope>NUCLEOTIDE SEQUENCE [LARGE SCALE GENOMIC DNA]</scope>
    <source>
        <strain evidence="7">Uganda_cow_1</strain>
    </source>
</reference>
<dbReference type="GO" id="GO:0016887">
    <property type="term" value="F:ATP hydrolysis activity"/>
    <property type="evidence" value="ECO:0007669"/>
    <property type="project" value="InterPro"/>
</dbReference>
<dbReference type="Pfam" id="PF13238">
    <property type="entry name" value="AAA_18"/>
    <property type="match status" value="1"/>
</dbReference>
<dbReference type="AlphaFoldDB" id="A0A504YSR2"/>
<evidence type="ECO:0000313" key="8">
    <source>
        <dbReference type="Proteomes" id="UP000316759"/>
    </source>
</evidence>
<gene>
    <name evidence="7" type="ORF">FGIG_07102</name>
</gene>
<dbReference type="GO" id="GO:0005737">
    <property type="term" value="C:cytoplasm"/>
    <property type="evidence" value="ECO:0007669"/>
    <property type="project" value="TreeGrafter"/>
</dbReference>
<sequence>MKDRDVPREGETLTTAPTYTTNDCHILDEDRVVDELEDYMMQGGQVVDYHSCDFFPERWFDASVRLQARDNCSYCLSAFICSRLFGQEDCRPDTLRNCAGESFAELQFLF</sequence>
<evidence type="ECO:0000256" key="3">
    <source>
        <dbReference type="ARBA" id="ARBA00022679"/>
    </source>
</evidence>
<dbReference type="STRING" id="46835.A0A504YSR2"/>
<accession>A0A504YSR2</accession>
<comment type="caution">
    <text evidence="7">The sequence shown here is derived from an EMBL/GenBank/DDBJ whole genome shotgun (WGS) entry which is preliminary data.</text>
</comment>
<organism evidence="7 8">
    <name type="scientific">Fasciola gigantica</name>
    <name type="common">Giant liver fluke</name>
    <dbReference type="NCBI Taxonomy" id="46835"/>
    <lineage>
        <taxon>Eukaryota</taxon>
        <taxon>Metazoa</taxon>
        <taxon>Spiralia</taxon>
        <taxon>Lophotrochozoa</taxon>
        <taxon>Platyhelminthes</taxon>
        <taxon>Trematoda</taxon>
        <taxon>Digenea</taxon>
        <taxon>Plagiorchiida</taxon>
        <taxon>Echinostomata</taxon>
        <taxon>Echinostomatoidea</taxon>
        <taxon>Fasciolidae</taxon>
        <taxon>Fasciola</taxon>
    </lineage>
</organism>
<dbReference type="Gene3D" id="3.40.50.300">
    <property type="entry name" value="P-loop containing nucleotide triphosphate hydrolases"/>
    <property type="match status" value="1"/>
</dbReference>
<evidence type="ECO:0000256" key="4">
    <source>
        <dbReference type="ARBA" id="ARBA00022741"/>
    </source>
</evidence>
<evidence type="ECO:0000256" key="2">
    <source>
        <dbReference type="ARBA" id="ARBA00022552"/>
    </source>
</evidence>
<dbReference type="PANTHER" id="PTHR12595">
    <property type="entry name" value="POS9-ACTIVATING FACTOR FAP7-RELATED"/>
    <property type="match status" value="1"/>
</dbReference>
<dbReference type="GO" id="GO:0005634">
    <property type="term" value="C:nucleus"/>
    <property type="evidence" value="ECO:0007669"/>
    <property type="project" value="TreeGrafter"/>
</dbReference>
<keyword evidence="8" id="KW-1185">Reference proteome</keyword>
<dbReference type="GO" id="GO:0004017">
    <property type="term" value="F:AMP kinase activity"/>
    <property type="evidence" value="ECO:0007669"/>
    <property type="project" value="InterPro"/>
</dbReference>
<dbReference type="Proteomes" id="UP000316759">
    <property type="component" value="Unassembled WGS sequence"/>
</dbReference>
<proteinExistence type="predicted"/>
<keyword evidence="6" id="KW-0067">ATP-binding</keyword>
<protein>
    <submittedName>
        <fullName evidence="7">AK6</fullName>
    </submittedName>
</protein>
<dbReference type="InterPro" id="IPR027417">
    <property type="entry name" value="P-loop_NTPase"/>
</dbReference>
<evidence type="ECO:0000256" key="1">
    <source>
        <dbReference type="ARBA" id="ARBA00022517"/>
    </source>
</evidence>
<dbReference type="PANTHER" id="PTHR12595:SF0">
    <property type="entry name" value="ADENYLATE KINASE ISOENZYME 6"/>
    <property type="match status" value="1"/>
</dbReference>
<evidence type="ECO:0000256" key="6">
    <source>
        <dbReference type="ARBA" id="ARBA00022840"/>
    </source>
</evidence>
<evidence type="ECO:0000313" key="7">
    <source>
        <dbReference type="EMBL" id="TPP63251.1"/>
    </source>
</evidence>
<keyword evidence="1" id="KW-0690">Ribosome biogenesis</keyword>
<dbReference type="EMBL" id="SUNJ01005888">
    <property type="protein sequence ID" value="TPP63251.1"/>
    <property type="molecule type" value="Genomic_DNA"/>
</dbReference>
<dbReference type="InterPro" id="IPR020618">
    <property type="entry name" value="Adenyl_kinase_AK6"/>
</dbReference>